<protein>
    <submittedName>
        <fullName evidence="2">Alkylhydroperoxidase</fullName>
    </submittedName>
</protein>
<dbReference type="InterPro" id="IPR003779">
    <property type="entry name" value="CMD-like"/>
</dbReference>
<evidence type="ECO:0000259" key="1">
    <source>
        <dbReference type="Pfam" id="PF02627"/>
    </source>
</evidence>
<dbReference type="PATRIC" id="fig|1938.6.peg.3600"/>
<dbReference type="AlphaFoldDB" id="A0A0L8KJV3"/>
<evidence type="ECO:0000313" key="2">
    <source>
        <dbReference type="EMBL" id="KOG26222.1"/>
    </source>
</evidence>
<dbReference type="PANTHER" id="PTHR34846">
    <property type="entry name" value="4-CARBOXYMUCONOLACTONE DECARBOXYLASE FAMILY PROTEIN (AFU_ORTHOLOGUE AFUA_6G11590)"/>
    <property type="match status" value="1"/>
</dbReference>
<sequence length="177" mass="19799">MSPRMPNPSLVVPDVLPPMRALVKAVNSVGVPLKTLVLIHLRVSQINGRPVQIPKKQAEFEAAGEEDHRLPVVETWREQDCFTDAERSCLALAEAATRINDREDPVSDEVWEEAAKHWNEVELGAIVLHIGLVNLWNRVNVATKQEPVDWRINPKKWTPMTSRLAQAQAQPAASSSH</sequence>
<feature type="domain" description="Carboxymuconolactone decarboxylase-like" evidence="1">
    <location>
        <begin position="15"/>
        <end position="95"/>
    </location>
</feature>
<dbReference type="SUPFAM" id="SSF69118">
    <property type="entry name" value="AhpD-like"/>
    <property type="match status" value="1"/>
</dbReference>
<gene>
    <name evidence="2" type="ORF">ADK34_16630</name>
</gene>
<dbReference type="GO" id="GO:0051920">
    <property type="term" value="F:peroxiredoxin activity"/>
    <property type="evidence" value="ECO:0007669"/>
    <property type="project" value="InterPro"/>
</dbReference>
<proteinExistence type="predicted"/>
<comment type="caution">
    <text evidence="2">The sequence shown here is derived from an EMBL/GenBank/DDBJ whole genome shotgun (WGS) entry which is preliminary data.</text>
</comment>
<dbReference type="Gene3D" id="1.20.1290.10">
    <property type="entry name" value="AhpD-like"/>
    <property type="match status" value="1"/>
</dbReference>
<dbReference type="InterPro" id="IPR029032">
    <property type="entry name" value="AhpD-like"/>
</dbReference>
<reference evidence="2 3" key="1">
    <citation type="submission" date="2015-06" db="EMBL/GenBank/DDBJ databases">
        <authorList>
            <person name="Hoefler B.C."/>
            <person name="Straight P.D."/>
        </authorList>
    </citation>
    <scope>NUCLEOTIDE SEQUENCE [LARGE SCALE GENOMIC DNA]</scope>
    <source>
        <strain evidence="2 3">NRRL 3427</strain>
    </source>
</reference>
<dbReference type="OrthoDB" id="9801997at2"/>
<keyword evidence="2" id="KW-0575">Peroxidase</keyword>
<accession>A0A0L8KJV3</accession>
<dbReference type="EMBL" id="LGUP01000143">
    <property type="protein sequence ID" value="KOG26222.1"/>
    <property type="molecule type" value="Genomic_DNA"/>
</dbReference>
<dbReference type="Pfam" id="PF02627">
    <property type="entry name" value="CMD"/>
    <property type="match status" value="1"/>
</dbReference>
<keyword evidence="2" id="KW-0560">Oxidoreductase</keyword>
<evidence type="ECO:0000313" key="3">
    <source>
        <dbReference type="Proteomes" id="UP000037023"/>
    </source>
</evidence>
<dbReference type="Proteomes" id="UP000037023">
    <property type="component" value="Unassembled WGS sequence"/>
</dbReference>
<dbReference type="RefSeq" id="WP_033205605.1">
    <property type="nucleotide sequence ID" value="NZ_LGUP01000143.1"/>
</dbReference>
<dbReference type="PANTHER" id="PTHR34846:SF7">
    <property type="entry name" value="BLL7811 PROTEIN"/>
    <property type="match status" value="1"/>
</dbReference>
<organism evidence="2 3">
    <name type="scientific">Streptomyces viridochromogenes</name>
    <dbReference type="NCBI Taxonomy" id="1938"/>
    <lineage>
        <taxon>Bacteria</taxon>
        <taxon>Bacillati</taxon>
        <taxon>Actinomycetota</taxon>
        <taxon>Actinomycetes</taxon>
        <taxon>Kitasatosporales</taxon>
        <taxon>Streptomycetaceae</taxon>
        <taxon>Streptomyces</taxon>
    </lineage>
</organism>
<name>A0A0L8KJV3_STRVR</name>